<accession>A0A168ELB8</accession>
<comment type="caution">
    <text evidence="1">The sequence shown here is derived from an EMBL/GenBank/DDBJ whole genome shotgun (WGS) entry which is preliminary data.</text>
</comment>
<name>A0A168ELB8_9CRUS</name>
<organism evidence="1 2">
    <name type="scientific">Daphnia magna</name>
    <dbReference type="NCBI Taxonomy" id="35525"/>
    <lineage>
        <taxon>Eukaryota</taxon>
        <taxon>Metazoa</taxon>
        <taxon>Ecdysozoa</taxon>
        <taxon>Arthropoda</taxon>
        <taxon>Crustacea</taxon>
        <taxon>Branchiopoda</taxon>
        <taxon>Diplostraca</taxon>
        <taxon>Cladocera</taxon>
        <taxon>Anomopoda</taxon>
        <taxon>Daphniidae</taxon>
        <taxon>Daphnia</taxon>
    </lineage>
</organism>
<reference evidence="1 2" key="1">
    <citation type="submission" date="2016-03" db="EMBL/GenBank/DDBJ databases">
        <title>EvidentialGene: Evidence-directed Construction of Genes on Genomes.</title>
        <authorList>
            <person name="Gilbert D.G."/>
            <person name="Choi J.-H."/>
            <person name="Mockaitis K."/>
            <person name="Colbourne J."/>
            <person name="Pfrender M."/>
        </authorList>
    </citation>
    <scope>NUCLEOTIDE SEQUENCE [LARGE SCALE GENOMIC DNA]</scope>
    <source>
        <strain evidence="1 2">Xinb3</strain>
        <tissue evidence="1">Complete organism</tissue>
    </source>
</reference>
<evidence type="ECO:0000313" key="2">
    <source>
        <dbReference type="Proteomes" id="UP000076858"/>
    </source>
</evidence>
<gene>
    <name evidence="1" type="ORF">APZ42_003655</name>
</gene>
<dbReference type="EMBL" id="LRGB01011432">
    <property type="protein sequence ID" value="KZS00167.1"/>
    <property type="molecule type" value="Genomic_DNA"/>
</dbReference>
<dbReference type="AlphaFoldDB" id="A0A168ELB8"/>
<dbReference type="Proteomes" id="UP000076858">
    <property type="component" value="Unassembled WGS sequence"/>
</dbReference>
<proteinExistence type="predicted"/>
<sequence>MSSVLPLIFASSSSPRRPRLAVFALPSSPRRLRPAVFASPSSPRRLCLTILASPSSPSSPRRTHRLLLIAFKLIVFASLSSSSSSLLAPVFASSWNLAFLVF</sequence>
<keyword evidence="2" id="KW-1185">Reference proteome</keyword>
<evidence type="ECO:0000313" key="1">
    <source>
        <dbReference type="EMBL" id="KZS00167.1"/>
    </source>
</evidence>
<protein>
    <submittedName>
        <fullName evidence="1">Uncharacterized protein</fullName>
    </submittedName>
</protein>